<dbReference type="SUPFAM" id="SSF50129">
    <property type="entry name" value="GroES-like"/>
    <property type="match status" value="1"/>
</dbReference>
<evidence type="ECO:0000313" key="4">
    <source>
        <dbReference type="EMBL" id="PGH15766.1"/>
    </source>
</evidence>
<dbReference type="Gene3D" id="3.90.180.10">
    <property type="entry name" value="Medium-chain alcohol dehydrogenases, catalytic domain"/>
    <property type="match status" value="1"/>
</dbReference>
<dbReference type="GO" id="GO:0016651">
    <property type="term" value="F:oxidoreductase activity, acting on NAD(P)H"/>
    <property type="evidence" value="ECO:0007669"/>
    <property type="project" value="InterPro"/>
</dbReference>
<dbReference type="CDD" id="cd08249">
    <property type="entry name" value="enoyl_reductase_like"/>
    <property type="match status" value="1"/>
</dbReference>
<gene>
    <name evidence="4" type="ORF">AJ79_02146</name>
</gene>
<accession>A0A2B7Y2Q9</accession>
<dbReference type="PANTHER" id="PTHR45348:SF5">
    <property type="entry name" value="OXIDOREDUCTASE, PUTATIVE (AFU_ORTHOLOGUE AFUA_8G01420)-RELATED"/>
    <property type="match status" value="1"/>
</dbReference>
<dbReference type="InterPro" id="IPR020843">
    <property type="entry name" value="ER"/>
</dbReference>
<organism evidence="4 5">
    <name type="scientific">Helicocarpus griseus UAMH5409</name>
    <dbReference type="NCBI Taxonomy" id="1447875"/>
    <lineage>
        <taxon>Eukaryota</taxon>
        <taxon>Fungi</taxon>
        <taxon>Dikarya</taxon>
        <taxon>Ascomycota</taxon>
        <taxon>Pezizomycotina</taxon>
        <taxon>Eurotiomycetes</taxon>
        <taxon>Eurotiomycetidae</taxon>
        <taxon>Onygenales</taxon>
        <taxon>Ajellomycetaceae</taxon>
        <taxon>Helicocarpus</taxon>
    </lineage>
</organism>
<dbReference type="Gene3D" id="3.40.50.720">
    <property type="entry name" value="NAD(P)-binding Rossmann-like Domain"/>
    <property type="match status" value="1"/>
</dbReference>
<name>A0A2B7Y2Q9_9EURO</name>
<evidence type="ECO:0000313" key="5">
    <source>
        <dbReference type="Proteomes" id="UP000223968"/>
    </source>
</evidence>
<dbReference type="Pfam" id="PF08240">
    <property type="entry name" value="ADH_N"/>
    <property type="match status" value="1"/>
</dbReference>
<dbReference type="OrthoDB" id="3233595at2759"/>
<protein>
    <recommendedName>
        <fullName evidence="3">Enoyl reductase (ER) domain-containing protein</fullName>
    </recommendedName>
</protein>
<dbReference type="EMBL" id="PDNB01000022">
    <property type="protein sequence ID" value="PGH15766.1"/>
    <property type="molecule type" value="Genomic_DNA"/>
</dbReference>
<evidence type="ECO:0000256" key="1">
    <source>
        <dbReference type="ARBA" id="ARBA00008072"/>
    </source>
</evidence>
<keyword evidence="2" id="KW-0560">Oxidoreductase</keyword>
<proteinExistence type="inferred from homology"/>
<reference evidence="4 5" key="1">
    <citation type="submission" date="2017-10" db="EMBL/GenBank/DDBJ databases">
        <title>Comparative genomics in systemic dimorphic fungi from Ajellomycetaceae.</title>
        <authorList>
            <person name="Munoz J.F."/>
            <person name="Mcewen J.G."/>
            <person name="Clay O.K."/>
            <person name="Cuomo C.A."/>
        </authorList>
    </citation>
    <scope>NUCLEOTIDE SEQUENCE [LARGE SCALE GENOMIC DNA]</scope>
    <source>
        <strain evidence="4 5">UAMH5409</strain>
    </source>
</reference>
<dbReference type="InterPro" id="IPR013154">
    <property type="entry name" value="ADH-like_N"/>
</dbReference>
<dbReference type="Proteomes" id="UP000223968">
    <property type="component" value="Unassembled WGS sequence"/>
</dbReference>
<dbReference type="SUPFAM" id="SSF51735">
    <property type="entry name" value="NAD(P)-binding Rossmann-fold domains"/>
    <property type="match status" value="1"/>
</dbReference>
<feature type="domain" description="Enoyl reductase (ER)" evidence="3">
    <location>
        <begin position="9"/>
        <end position="344"/>
    </location>
</feature>
<comment type="caution">
    <text evidence="4">The sequence shown here is derived from an EMBL/GenBank/DDBJ whole genome shotgun (WGS) entry which is preliminary data.</text>
</comment>
<dbReference type="InterPro" id="IPR036291">
    <property type="entry name" value="NAD(P)-bd_dom_sf"/>
</dbReference>
<keyword evidence="5" id="KW-1185">Reference proteome</keyword>
<comment type="similarity">
    <text evidence="1">Belongs to the zinc-containing alcohol dehydrogenase family.</text>
</comment>
<dbReference type="STRING" id="1447875.A0A2B7Y2Q9"/>
<dbReference type="PANTHER" id="PTHR45348">
    <property type="entry name" value="HYPOTHETICAL OXIDOREDUCTASE (EUROFUNG)"/>
    <property type="match status" value="1"/>
</dbReference>
<dbReference type="InterPro" id="IPR047122">
    <property type="entry name" value="Trans-enoyl_RdTase-like"/>
</dbReference>
<evidence type="ECO:0000256" key="2">
    <source>
        <dbReference type="ARBA" id="ARBA00023002"/>
    </source>
</evidence>
<dbReference type="AlphaFoldDB" id="A0A2B7Y2Q9"/>
<dbReference type="SMART" id="SM00829">
    <property type="entry name" value="PKS_ER"/>
    <property type="match status" value="1"/>
</dbReference>
<sequence>MKEVINLAGPAVKIVDSPIPPFNDDQVLIKVVVSGSNPKDWKVPEWAHTMEEDNGSGLIQRAKEGVNQGDDIAGIVEKVGKNVVEFKPGDRVAAFHEMCSPGGSYAEYAVAWSDTTFHLPKHTSFEEAATIPLAALTAAVSLHANHRLPTPWTPAREPIPFVIYGASTAVGSFAIKLACNSNIHPIIAIAGKGAHYVEKLIDRSKGDTIVDYRGGAEATIKGITSGVQQAGHSAARHALDCVVTEHSVDVLKKSLASDGHYDCVLPNNELDTSPLKKTVTNVGSTHGMPGYESNKGLGFVISRYFARALQLNEFSGHPYEVRPGGLEGVEQAMKDLKDGKASAVKYIFRIADTPGIA</sequence>
<evidence type="ECO:0000259" key="3">
    <source>
        <dbReference type="SMART" id="SM00829"/>
    </source>
</evidence>
<dbReference type="InterPro" id="IPR011032">
    <property type="entry name" value="GroES-like_sf"/>
</dbReference>